<proteinExistence type="predicted"/>
<sequence>MASSNARALSRLVANLDTTRLAANLRLQAPLCISSSNPTSGGEMKSLTKTTTWWAPHPETGIWAPEGDLFASVSSSSPLLDKTKAWFRDDVHAD</sequence>
<organism evidence="1 2">
    <name type="scientific">Adiantum capillus-veneris</name>
    <name type="common">Maidenhair fern</name>
    <dbReference type="NCBI Taxonomy" id="13818"/>
    <lineage>
        <taxon>Eukaryota</taxon>
        <taxon>Viridiplantae</taxon>
        <taxon>Streptophyta</taxon>
        <taxon>Embryophyta</taxon>
        <taxon>Tracheophyta</taxon>
        <taxon>Polypodiopsida</taxon>
        <taxon>Polypodiidae</taxon>
        <taxon>Polypodiales</taxon>
        <taxon>Pteridineae</taxon>
        <taxon>Pteridaceae</taxon>
        <taxon>Vittarioideae</taxon>
        <taxon>Adiantum</taxon>
    </lineage>
</organism>
<dbReference type="EMBL" id="JABFUD020000013">
    <property type="protein sequence ID" value="KAI5071336.1"/>
    <property type="molecule type" value="Genomic_DNA"/>
</dbReference>
<comment type="caution">
    <text evidence="1">The sequence shown here is derived from an EMBL/GenBank/DDBJ whole genome shotgun (WGS) entry which is preliminary data.</text>
</comment>
<gene>
    <name evidence="1" type="ORF">GOP47_0013587</name>
</gene>
<evidence type="ECO:0000313" key="2">
    <source>
        <dbReference type="Proteomes" id="UP000886520"/>
    </source>
</evidence>
<evidence type="ECO:0000313" key="1">
    <source>
        <dbReference type="EMBL" id="KAI5071336.1"/>
    </source>
</evidence>
<name>A0A9D4ZFX3_ADICA</name>
<dbReference type="AlphaFoldDB" id="A0A9D4ZFX3"/>
<dbReference type="Proteomes" id="UP000886520">
    <property type="component" value="Chromosome 13"/>
</dbReference>
<accession>A0A9D4ZFX3</accession>
<protein>
    <submittedName>
        <fullName evidence="1">Uncharacterized protein</fullName>
    </submittedName>
</protein>
<dbReference type="OrthoDB" id="1930788at2759"/>
<reference evidence="1" key="1">
    <citation type="submission" date="2021-01" db="EMBL/GenBank/DDBJ databases">
        <title>Adiantum capillus-veneris genome.</title>
        <authorList>
            <person name="Fang Y."/>
            <person name="Liao Q."/>
        </authorList>
    </citation>
    <scope>NUCLEOTIDE SEQUENCE</scope>
    <source>
        <strain evidence="1">H3</strain>
        <tissue evidence="1">Leaf</tissue>
    </source>
</reference>
<keyword evidence="2" id="KW-1185">Reference proteome</keyword>